<feature type="transmembrane region" description="Helical" evidence="2">
    <location>
        <begin position="29"/>
        <end position="55"/>
    </location>
</feature>
<keyword evidence="2" id="KW-1133">Transmembrane helix</keyword>
<name>A0ABS5A7D6_9PSEU</name>
<keyword evidence="2" id="KW-0472">Membrane</keyword>
<dbReference type="RefSeq" id="WP_086782208.1">
    <property type="nucleotide sequence ID" value="NZ_JAGIOO010000001.1"/>
</dbReference>
<evidence type="ECO:0000313" key="4">
    <source>
        <dbReference type="Proteomes" id="UP001519363"/>
    </source>
</evidence>
<sequence>MGETHDQVETSSSGAHGQPDRGTARLAAWALWLGIGGLVPLLIPVVLVVAVVVLVRVRRPGLASPTCRCW</sequence>
<gene>
    <name evidence="3" type="ORF">JOF53_001379</name>
</gene>
<dbReference type="Proteomes" id="UP001519363">
    <property type="component" value="Unassembled WGS sequence"/>
</dbReference>
<evidence type="ECO:0000256" key="2">
    <source>
        <dbReference type="SAM" id="Phobius"/>
    </source>
</evidence>
<evidence type="ECO:0000256" key="1">
    <source>
        <dbReference type="SAM" id="MobiDB-lite"/>
    </source>
</evidence>
<keyword evidence="2" id="KW-0812">Transmembrane</keyword>
<dbReference type="EMBL" id="JAGIOO010000001">
    <property type="protein sequence ID" value="MBP2472507.1"/>
    <property type="molecule type" value="Genomic_DNA"/>
</dbReference>
<protein>
    <submittedName>
        <fullName evidence="3">Uncharacterized protein</fullName>
    </submittedName>
</protein>
<comment type="caution">
    <text evidence="3">The sequence shown here is derived from an EMBL/GenBank/DDBJ whole genome shotgun (WGS) entry which is preliminary data.</text>
</comment>
<proteinExistence type="predicted"/>
<organism evidence="3 4">
    <name type="scientific">Crossiella equi</name>
    <dbReference type="NCBI Taxonomy" id="130796"/>
    <lineage>
        <taxon>Bacteria</taxon>
        <taxon>Bacillati</taxon>
        <taxon>Actinomycetota</taxon>
        <taxon>Actinomycetes</taxon>
        <taxon>Pseudonocardiales</taxon>
        <taxon>Pseudonocardiaceae</taxon>
        <taxon>Crossiella</taxon>
    </lineage>
</organism>
<reference evidence="3 4" key="1">
    <citation type="submission" date="2021-03" db="EMBL/GenBank/DDBJ databases">
        <title>Sequencing the genomes of 1000 actinobacteria strains.</title>
        <authorList>
            <person name="Klenk H.-P."/>
        </authorList>
    </citation>
    <scope>NUCLEOTIDE SEQUENCE [LARGE SCALE GENOMIC DNA]</scope>
    <source>
        <strain evidence="3 4">DSM 44580</strain>
    </source>
</reference>
<feature type="region of interest" description="Disordered" evidence="1">
    <location>
        <begin position="1"/>
        <end position="21"/>
    </location>
</feature>
<evidence type="ECO:0000313" key="3">
    <source>
        <dbReference type="EMBL" id="MBP2472507.1"/>
    </source>
</evidence>
<keyword evidence="4" id="KW-1185">Reference proteome</keyword>
<accession>A0ABS5A7D6</accession>